<organism evidence="2 3">
    <name type="scientific">Natronosalvus hydrolyticus</name>
    <dbReference type="NCBI Taxonomy" id="2979988"/>
    <lineage>
        <taxon>Archaea</taxon>
        <taxon>Methanobacteriati</taxon>
        <taxon>Methanobacteriota</taxon>
        <taxon>Stenosarchaea group</taxon>
        <taxon>Halobacteria</taxon>
        <taxon>Halobacteriales</taxon>
        <taxon>Natrialbaceae</taxon>
        <taxon>Natronosalvus</taxon>
    </lineage>
</organism>
<evidence type="ECO:0000313" key="3">
    <source>
        <dbReference type="Proteomes" id="UP001321047"/>
    </source>
</evidence>
<feature type="region of interest" description="Disordered" evidence="1">
    <location>
        <begin position="1"/>
        <end position="32"/>
    </location>
</feature>
<sequence>MTPAESDNAVADATNVDTATENPVGTDSSTGASNVVTRREMLAALGGASILASPAESTTDLGESDVHVRVYPGRLPTYAWARYGWRGARSGWAPPHEAAYNAVESALEQFDRYRTARGRLDGVDITVERGGRIDLTRHAISAPRELVSPTQQQILDAFRTVLHDRGEITGSCCHLLLWWGPLHHDVGYGGTRSPNSHVAKIDGEGAQTVANIGATELWDSRAVTKNMAIHETLHTYLSSRVANDVVGSACDHDLGTAIRTDDHTLEVSPIATAYAGPEEMGAGTRFHGTGCHDHGSFARHDGLDGIERFNYTTTLSEATLEGMTRYLEATLE</sequence>
<comment type="caution">
    <text evidence="2">The sequence shown here is derived from an EMBL/GenBank/DDBJ whole genome shotgun (WGS) entry which is preliminary data.</text>
</comment>
<accession>A0AAP2Z7L2</accession>
<name>A0AAP2Z7L2_9EURY</name>
<reference evidence="2 3" key="1">
    <citation type="submission" date="2022-09" db="EMBL/GenBank/DDBJ databases">
        <title>Enrichment on poylsaccharides allowed isolation of novel metabolic and taxonomic groups of Haloarchaea.</title>
        <authorList>
            <person name="Sorokin D.Y."/>
            <person name="Elcheninov A.G."/>
            <person name="Khizhniak T.V."/>
            <person name="Kolganova T.V."/>
            <person name="Kublanov I.V."/>
        </authorList>
    </citation>
    <scope>NUCLEOTIDE SEQUENCE [LARGE SCALE GENOMIC DNA]</scope>
    <source>
        <strain evidence="2 3">AArc-curdl1</strain>
    </source>
</reference>
<feature type="compositionally biased region" description="Polar residues" evidence="1">
    <location>
        <begin position="21"/>
        <end position="32"/>
    </location>
</feature>
<evidence type="ECO:0000313" key="2">
    <source>
        <dbReference type="EMBL" id="MCU4751758.1"/>
    </source>
</evidence>
<evidence type="ECO:0000256" key="1">
    <source>
        <dbReference type="SAM" id="MobiDB-lite"/>
    </source>
</evidence>
<proteinExistence type="predicted"/>
<feature type="compositionally biased region" description="Low complexity" evidence="1">
    <location>
        <begin position="7"/>
        <end position="20"/>
    </location>
</feature>
<dbReference type="RefSeq" id="WP_342807868.1">
    <property type="nucleotide sequence ID" value="NZ_JAOPJZ010000004.1"/>
</dbReference>
<gene>
    <name evidence="2" type="ORF">OB919_07150</name>
</gene>
<dbReference type="AlphaFoldDB" id="A0AAP2Z7L2"/>
<keyword evidence="3" id="KW-1185">Reference proteome</keyword>
<protein>
    <submittedName>
        <fullName evidence="2">Uncharacterized protein</fullName>
    </submittedName>
</protein>
<dbReference type="EMBL" id="JAOPJZ010000004">
    <property type="protein sequence ID" value="MCU4751758.1"/>
    <property type="molecule type" value="Genomic_DNA"/>
</dbReference>
<dbReference type="Proteomes" id="UP001321047">
    <property type="component" value="Unassembled WGS sequence"/>
</dbReference>